<dbReference type="EMBL" id="JABSTR010003099">
    <property type="protein sequence ID" value="KAH9384772.1"/>
    <property type="molecule type" value="Genomic_DNA"/>
</dbReference>
<protein>
    <submittedName>
        <fullName evidence="2">Uncharacterized protein</fullName>
    </submittedName>
</protein>
<sequence>MKIREEHPHAGVKETCSTTRQYTGVSLRKILDIKSKAKATGGKLTTPLRGRPRRENRKRLIAMYDGFALYALRNIVHDLFRRNGTPTAQKIAEQFGRSEHLPSLRTWAIRRLLSYIGFIFQKRERNSMMIERQDVLIWRREAENVAPNNWAKAVEHVIGIEDKCREACGFSNHAEPLIISLGEEDDDSCGSADDDLSGIEQTE</sequence>
<evidence type="ECO:0000313" key="2">
    <source>
        <dbReference type="EMBL" id="KAH9384772.1"/>
    </source>
</evidence>
<proteinExistence type="predicted"/>
<evidence type="ECO:0000313" key="3">
    <source>
        <dbReference type="Proteomes" id="UP000821853"/>
    </source>
</evidence>
<evidence type="ECO:0000256" key="1">
    <source>
        <dbReference type="SAM" id="MobiDB-lite"/>
    </source>
</evidence>
<gene>
    <name evidence="2" type="ORF">HPB48_026785</name>
</gene>
<dbReference type="AlphaFoldDB" id="A0A9J6HBM0"/>
<reference evidence="2 3" key="1">
    <citation type="journal article" date="2020" name="Cell">
        <title>Large-Scale Comparative Analyses of Tick Genomes Elucidate Their Genetic Diversity and Vector Capacities.</title>
        <authorList>
            <consortium name="Tick Genome and Microbiome Consortium (TIGMIC)"/>
            <person name="Jia N."/>
            <person name="Wang J."/>
            <person name="Shi W."/>
            <person name="Du L."/>
            <person name="Sun Y."/>
            <person name="Zhan W."/>
            <person name="Jiang J.F."/>
            <person name="Wang Q."/>
            <person name="Zhang B."/>
            <person name="Ji P."/>
            <person name="Bell-Sakyi L."/>
            <person name="Cui X.M."/>
            <person name="Yuan T.T."/>
            <person name="Jiang B.G."/>
            <person name="Yang W.F."/>
            <person name="Lam T.T."/>
            <person name="Chang Q.C."/>
            <person name="Ding S.J."/>
            <person name="Wang X.J."/>
            <person name="Zhu J.G."/>
            <person name="Ruan X.D."/>
            <person name="Zhao L."/>
            <person name="Wei J.T."/>
            <person name="Ye R.Z."/>
            <person name="Que T.C."/>
            <person name="Du C.H."/>
            <person name="Zhou Y.H."/>
            <person name="Cheng J.X."/>
            <person name="Dai P.F."/>
            <person name="Guo W.B."/>
            <person name="Han X.H."/>
            <person name="Huang E.J."/>
            <person name="Li L.F."/>
            <person name="Wei W."/>
            <person name="Gao Y.C."/>
            <person name="Liu J.Z."/>
            <person name="Shao H.Z."/>
            <person name="Wang X."/>
            <person name="Wang C.C."/>
            <person name="Yang T.C."/>
            <person name="Huo Q.B."/>
            <person name="Li W."/>
            <person name="Chen H.Y."/>
            <person name="Chen S.E."/>
            <person name="Zhou L.G."/>
            <person name="Ni X.B."/>
            <person name="Tian J.H."/>
            <person name="Sheng Y."/>
            <person name="Liu T."/>
            <person name="Pan Y.S."/>
            <person name="Xia L.Y."/>
            <person name="Li J."/>
            <person name="Zhao F."/>
            <person name="Cao W.C."/>
        </authorList>
    </citation>
    <scope>NUCLEOTIDE SEQUENCE [LARGE SCALE GENOMIC DNA]</scope>
    <source>
        <strain evidence="2">HaeL-2018</strain>
    </source>
</reference>
<organism evidence="2 3">
    <name type="scientific">Haemaphysalis longicornis</name>
    <name type="common">Bush tick</name>
    <dbReference type="NCBI Taxonomy" id="44386"/>
    <lineage>
        <taxon>Eukaryota</taxon>
        <taxon>Metazoa</taxon>
        <taxon>Ecdysozoa</taxon>
        <taxon>Arthropoda</taxon>
        <taxon>Chelicerata</taxon>
        <taxon>Arachnida</taxon>
        <taxon>Acari</taxon>
        <taxon>Parasitiformes</taxon>
        <taxon>Ixodida</taxon>
        <taxon>Ixodoidea</taxon>
        <taxon>Ixodidae</taxon>
        <taxon>Haemaphysalinae</taxon>
        <taxon>Haemaphysalis</taxon>
    </lineage>
</organism>
<accession>A0A9J6HBM0</accession>
<dbReference type="Proteomes" id="UP000821853">
    <property type="component" value="Unassembled WGS sequence"/>
</dbReference>
<comment type="caution">
    <text evidence="2">The sequence shown here is derived from an EMBL/GenBank/DDBJ whole genome shotgun (WGS) entry which is preliminary data.</text>
</comment>
<keyword evidence="3" id="KW-1185">Reference proteome</keyword>
<feature type="region of interest" description="Disordered" evidence="1">
    <location>
        <begin position="184"/>
        <end position="203"/>
    </location>
</feature>
<name>A0A9J6HBM0_HAELO</name>
<dbReference type="VEuPathDB" id="VectorBase:HLOH_051216"/>